<dbReference type="InterPro" id="IPR023358">
    <property type="entry name" value="Peptidase_M18_dom2"/>
</dbReference>
<keyword evidence="4 9" id="KW-0645">Protease</keyword>
<evidence type="ECO:0000256" key="8">
    <source>
        <dbReference type="ARBA" id="ARBA00023049"/>
    </source>
</evidence>
<dbReference type="EMBL" id="CP001843">
    <property type="protein sequence ID" value="AEF86551.1"/>
    <property type="molecule type" value="Genomic_DNA"/>
</dbReference>
<dbReference type="GO" id="GO:0008270">
    <property type="term" value="F:zinc ion binding"/>
    <property type="evidence" value="ECO:0007669"/>
    <property type="project" value="InterPro"/>
</dbReference>
<dbReference type="Pfam" id="PF02127">
    <property type="entry name" value="Peptidase_M18"/>
    <property type="match status" value="1"/>
</dbReference>
<proteinExistence type="inferred from homology"/>
<keyword evidence="8 9" id="KW-0482">Metalloprotease</keyword>
<dbReference type="Proteomes" id="UP000009223">
    <property type="component" value="Chromosome"/>
</dbReference>
<keyword evidence="6 9" id="KW-0378">Hydrolase</keyword>
<dbReference type="GO" id="GO:0008237">
    <property type="term" value="F:metallopeptidase activity"/>
    <property type="evidence" value="ECO:0007669"/>
    <property type="project" value="UniProtKB-KW"/>
</dbReference>
<keyword evidence="12" id="KW-1185">Reference proteome</keyword>
<evidence type="ECO:0000256" key="6">
    <source>
        <dbReference type="ARBA" id="ARBA00022801"/>
    </source>
</evidence>
<dbReference type="GO" id="GO:0004177">
    <property type="term" value="F:aminopeptidase activity"/>
    <property type="evidence" value="ECO:0007669"/>
    <property type="project" value="UniProtKB-KW"/>
</dbReference>
<dbReference type="NCBIfam" id="NF002600">
    <property type="entry name" value="PRK02256.1"/>
    <property type="match status" value="1"/>
</dbReference>
<dbReference type="AlphaFoldDB" id="F5YPX4"/>
<accession>F5YPX4</accession>
<evidence type="ECO:0000256" key="3">
    <source>
        <dbReference type="ARBA" id="ARBA00022438"/>
    </source>
</evidence>
<sequence>MGTNSGEEKKTEGQQLSEKLFFEIKNCWDTATGAELEEVETFGKAYKQFLDAGKTEREFTRHTVELLKEKGFQDLNSLLNEKGTLSPGSKVYQLNRDKSLVFAVIGKRPLTEGINIVGAHVDSPRIDLKTNPIYEDSELALLDTHYYGGIKPYQWTAIALAMHGTVVGKDGKKRDICIGEDEGDPVFTITDLLPHLARDQMQKKAADFIDGEGLDILAGSRPYKDPKAKDKVKLNLLSLIHDKYGILEEDFAGAEFEFVPAQKARDLGLDRSMIGGYGHDDRSCSFAALKALLDFSGGTPPEKTVVCLLTDKEEVGSMGNTGAQSRLFENFVAYLGVKTLNSYSEIALRQCLGNSSMLSADVNAAFDPNFDSVFDKKTSSYFGKGLVLSKFTGRGGKAGGSEANAEFCQKVQGILNKNTVRWQYGELGKVDKGGGGTIALHVANLGVEVLDCGIPVLSMHSPFEVISKIDLYTAYRGYLAFLREA</sequence>
<dbReference type="OrthoDB" id="89722at2"/>
<keyword evidence="5 9" id="KW-0479">Metal-binding</keyword>
<dbReference type="GO" id="GO:0005737">
    <property type="term" value="C:cytoplasm"/>
    <property type="evidence" value="ECO:0007669"/>
    <property type="project" value="UniProtKB-ARBA"/>
</dbReference>
<evidence type="ECO:0000256" key="7">
    <source>
        <dbReference type="ARBA" id="ARBA00022833"/>
    </source>
</evidence>
<dbReference type="EC" id="3.4.11.-" evidence="10"/>
<dbReference type="RefSeq" id="WP_015707419.1">
    <property type="nucleotide sequence ID" value="NC_015578.1"/>
</dbReference>
<dbReference type="PRINTS" id="PR00932">
    <property type="entry name" value="AMINO1PTASE"/>
</dbReference>
<dbReference type="HOGENOM" id="CLU_590123_0_0_12"/>
<keyword evidence="7 9" id="KW-0862">Zinc</keyword>
<dbReference type="Gene3D" id="2.30.250.10">
    <property type="entry name" value="Aminopeptidase i, Domain 2"/>
    <property type="match status" value="1"/>
</dbReference>
<evidence type="ECO:0000256" key="1">
    <source>
        <dbReference type="ARBA" id="ARBA00001947"/>
    </source>
</evidence>
<dbReference type="Gene3D" id="3.40.630.10">
    <property type="entry name" value="Zn peptidases"/>
    <property type="match status" value="1"/>
</dbReference>
<reference evidence="11 12" key="2">
    <citation type="journal article" date="2011" name="ISME J.">
        <title>RNA-seq reveals cooperative metabolic interactions between two termite-gut spirochete species in co-culture.</title>
        <authorList>
            <person name="Rosenthal A.Z."/>
            <person name="Matson E.G."/>
            <person name="Eldar A."/>
            <person name="Leadbetter J.R."/>
        </authorList>
    </citation>
    <scope>NUCLEOTIDE SEQUENCE [LARGE SCALE GENOMIC DNA]</scope>
    <source>
        <strain evidence="12">ATCC BAA-887 / DSM 12427 / ZAS-2</strain>
    </source>
</reference>
<dbReference type="PANTHER" id="PTHR28570">
    <property type="entry name" value="ASPARTYL AMINOPEPTIDASE"/>
    <property type="match status" value="1"/>
</dbReference>
<gene>
    <name evidence="11" type="ordered locus">TREPR_2816</name>
</gene>
<dbReference type="PANTHER" id="PTHR28570:SF2">
    <property type="entry name" value="M18 FAMILY AMINOPEPTIDASE 1-RELATED"/>
    <property type="match status" value="1"/>
</dbReference>
<evidence type="ECO:0000256" key="2">
    <source>
        <dbReference type="ARBA" id="ARBA00008290"/>
    </source>
</evidence>
<dbReference type="SUPFAM" id="SSF53187">
    <property type="entry name" value="Zn-dependent exopeptidases"/>
    <property type="match status" value="1"/>
</dbReference>
<evidence type="ECO:0000256" key="10">
    <source>
        <dbReference type="RuleBase" id="RU004387"/>
    </source>
</evidence>
<evidence type="ECO:0000256" key="9">
    <source>
        <dbReference type="RuleBase" id="RU004386"/>
    </source>
</evidence>
<dbReference type="SUPFAM" id="SSF101821">
    <property type="entry name" value="Aminopeptidase/glucanase lid domain"/>
    <property type="match status" value="1"/>
</dbReference>
<evidence type="ECO:0000313" key="11">
    <source>
        <dbReference type="EMBL" id="AEF86551.1"/>
    </source>
</evidence>
<evidence type="ECO:0000256" key="4">
    <source>
        <dbReference type="ARBA" id="ARBA00022670"/>
    </source>
</evidence>
<protein>
    <recommendedName>
        <fullName evidence="10">M18 family aminopeptidase</fullName>
        <ecNumber evidence="10">3.4.11.-</ecNumber>
    </recommendedName>
</protein>
<dbReference type="KEGG" id="tpi:TREPR_2816"/>
<dbReference type="InterPro" id="IPR001948">
    <property type="entry name" value="Peptidase_M18"/>
</dbReference>
<keyword evidence="3 9" id="KW-0031">Aminopeptidase</keyword>
<name>F5YPX4_TREPZ</name>
<reference evidence="12" key="1">
    <citation type="submission" date="2009-12" db="EMBL/GenBank/DDBJ databases">
        <title>Complete sequence of Treponema primitia strain ZAS-2.</title>
        <authorList>
            <person name="Tetu S.G."/>
            <person name="Matson E."/>
            <person name="Ren Q."/>
            <person name="Seshadri R."/>
            <person name="Elbourne L."/>
            <person name="Hassan K.A."/>
            <person name="Durkin A."/>
            <person name="Radune D."/>
            <person name="Mohamoud Y."/>
            <person name="Shay R."/>
            <person name="Jin S."/>
            <person name="Zhang X."/>
            <person name="Lucey K."/>
            <person name="Ballor N.R."/>
            <person name="Ottesen E."/>
            <person name="Rosenthal R."/>
            <person name="Allen A."/>
            <person name="Leadbetter J.R."/>
            <person name="Paulsen I.T."/>
        </authorList>
    </citation>
    <scope>NUCLEOTIDE SEQUENCE [LARGE SCALE GENOMIC DNA]</scope>
    <source>
        <strain evidence="12">ATCC BAA-887 / DSM 12427 / ZAS-2</strain>
    </source>
</reference>
<evidence type="ECO:0000256" key="5">
    <source>
        <dbReference type="ARBA" id="ARBA00022723"/>
    </source>
</evidence>
<organism evidence="11 12">
    <name type="scientific">Treponema primitia (strain ATCC BAA-887 / DSM 12427 / ZAS-2)</name>
    <dbReference type="NCBI Taxonomy" id="545694"/>
    <lineage>
        <taxon>Bacteria</taxon>
        <taxon>Pseudomonadati</taxon>
        <taxon>Spirochaetota</taxon>
        <taxon>Spirochaetia</taxon>
        <taxon>Spirochaetales</taxon>
        <taxon>Treponemataceae</taxon>
        <taxon>Treponema</taxon>
    </lineage>
</organism>
<evidence type="ECO:0000313" key="12">
    <source>
        <dbReference type="Proteomes" id="UP000009223"/>
    </source>
</evidence>
<dbReference type="eggNOG" id="COG1362">
    <property type="taxonomic scope" value="Bacteria"/>
</dbReference>
<comment type="similarity">
    <text evidence="2 9">Belongs to the peptidase M18 family.</text>
</comment>
<dbReference type="GO" id="GO:0006508">
    <property type="term" value="P:proteolysis"/>
    <property type="evidence" value="ECO:0007669"/>
    <property type="project" value="UniProtKB-KW"/>
</dbReference>
<comment type="cofactor">
    <cofactor evidence="1 10">
        <name>Zn(2+)</name>
        <dbReference type="ChEBI" id="CHEBI:29105"/>
    </cofactor>
</comment>